<keyword evidence="1" id="KW-0808">Transferase</keyword>
<dbReference type="GO" id="GO:0044550">
    <property type="term" value="P:secondary metabolite biosynthetic process"/>
    <property type="evidence" value="ECO:0007669"/>
    <property type="project" value="TreeGrafter"/>
</dbReference>
<proteinExistence type="predicted"/>
<evidence type="ECO:0000313" key="5">
    <source>
        <dbReference type="EMBL" id="SBT42745.1"/>
    </source>
</evidence>
<organism evidence="5 6">
    <name type="scientific">Micromonospora auratinigra</name>
    <dbReference type="NCBI Taxonomy" id="261654"/>
    <lineage>
        <taxon>Bacteria</taxon>
        <taxon>Bacillati</taxon>
        <taxon>Actinomycetota</taxon>
        <taxon>Actinomycetes</taxon>
        <taxon>Micromonosporales</taxon>
        <taxon>Micromonosporaceae</taxon>
        <taxon>Micromonospora</taxon>
    </lineage>
</organism>
<sequence>MRVTDIYLTGLGVHLPEVVEMTTAVEQGWFDATQAEQTGLTGAAVAGEVSGPEMALDATRQALTRAGQDPAGVDLLLYVDVYHSGPDGWLPQSYLQKHLLGGDLTAVGVRQGCNGIFGALELAASHLMADPGRGPALVVAADNLSSPLLNRWQALPGVVMGDAASAVVLSREEGFARLRSICSTTITELEGLHRGDEPLYPASTPAGRPLNFITRFVQFNQAGGMGPDGALLFVKTMDEVVGRALDEAGIDAGRIARVAFNNGARASVEDRVVPLGFTMEQSTWEYGRRLGHLGASDQLVSMDHLLDTGELGPGDHLLLLGLGPGVSIAAAVVEILAVPPWLA</sequence>
<protein>
    <submittedName>
        <fullName evidence="5">3-oxoacyl-[acyl-carrier-protein] synthase-3</fullName>
    </submittedName>
</protein>
<evidence type="ECO:0000259" key="4">
    <source>
        <dbReference type="Pfam" id="PF08545"/>
    </source>
</evidence>
<reference evidence="6" key="1">
    <citation type="submission" date="2016-06" db="EMBL/GenBank/DDBJ databases">
        <authorList>
            <person name="Varghese N."/>
            <person name="Submissions Spin"/>
        </authorList>
    </citation>
    <scope>NUCLEOTIDE SEQUENCE [LARGE SCALE GENOMIC DNA]</scope>
    <source>
        <strain evidence="6">DSM 44815</strain>
    </source>
</reference>
<dbReference type="Pfam" id="PF08545">
    <property type="entry name" value="ACP_syn_III"/>
    <property type="match status" value="1"/>
</dbReference>
<dbReference type="AlphaFoldDB" id="A0A1A8ZFG0"/>
<dbReference type="GO" id="GO:0006633">
    <property type="term" value="P:fatty acid biosynthetic process"/>
    <property type="evidence" value="ECO:0007669"/>
    <property type="project" value="InterPro"/>
</dbReference>
<feature type="domain" description="Beta-ketoacyl-[acyl-carrier-protein] synthase III N-terminal" evidence="4">
    <location>
        <begin position="109"/>
        <end position="174"/>
    </location>
</feature>
<dbReference type="CDD" id="cd00827">
    <property type="entry name" value="init_cond_enzymes"/>
    <property type="match status" value="1"/>
</dbReference>
<gene>
    <name evidence="5" type="ORF">GA0070611_2081</name>
</gene>
<evidence type="ECO:0000256" key="1">
    <source>
        <dbReference type="ARBA" id="ARBA00022679"/>
    </source>
</evidence>
<dbReference type="OrthoDB" id="2636646at2"/>
<dbReference type="Pfam" id="PF08541">
    <property type="entry name" value="ACP_syn_III_C"/>
    <property type="match status" value="1"/>
</dbReference>
<evidence type="ECO:0000313" key="6">
    <source>
        <dbReference type="Proteomes" id="UP000199385"/>
    </source>
</evidence>
<dbReference type="PANTHER" id="PTHR34069:SF2">
    <property type="entry name" value="BETA-KETOACYL-[ACYL-CARRIER-PROTEIN] SYNTHASE III"/>
    <property type="match status" value="1"/>
</dbReference>
<feature type="domain" description="Beta-ketoacyl-[acyl-carrier-protein] synthase III C-terminal" evidence="3">
    <location>
        <begin position="245"/>
        <end position="335"/>
    </location>
</feature>
<keyword evidence="2" id="KW-0012">Acyltransferase</keyword>
<accession>A0A1A8ZFG0</accession>
<dbReference type="InterPro" id="IPR016039">
    <property type="entry name" value="Thiolase-like"/>
</dbReference>
<evidence type="ECO:0000259" key="3">
    <source>
        <dbReference type="Pfam" id="PF08541"/>
    </source>
</evidence>
<dbReference type="RefSeq" id="WP_091661552.1">
    <property type="nucleotide sequence ID" value="NZ_LT594323.1"/>
</dbReference>
<dbReference type="EMBL" id="LT594323">
    <property type="protein sequence ID" value="SBT42745.1"/>
    <property type="molecule type" value="Genomic_DNA"/>
</dbReference>
<evidence type="ECO:0000256" key="2">
    <source>
        <dbReference type="ARBA" id="ARBA00023315"/>
    </source>
</evidence>
<dbReference type="Gene3D" id="3.40.47.10">
    <property type="match status" value="2"/>
</dbReference>
<dbReference type="SUPFAM" id="SSF53901">
    <property type="entry name" value="Thiolase-like"/>
    <property type="match status" value="1"/>
</dbReference>
<keyword evidence="6" id="KW-1185">Reference proteome</keyword>
<dbReference type="PANTHER" id="PTHR34069">
    <property type="entry name" value="3-OXOACYL-[ACYL-CARRIER-PROTEIN] SYNTHASE 3"/>
    <property type="match status" value="1"/>
</dbReference>
<dbReference type="STRING" id="261654.GA0070611_2081"/>
<dbReference type="InterPro" id="IPR013751">
    <property type="entry name" value="ACP_syn_III_N"/>
</dbReference>
<dbReference type="PATRIC" id="fig|261654.4.peg.2119"/>
<name>A0A1A8ZFG0_9ACTN</name>
<dbReference type="InterPro" id="IPR013747">
    <property type="entry name" value="ACP_syn_III_C"/>
</dbReference>
<dbReference type="Proteomes" id="UP000199385">
    <property type="component" value="Chromosome I"/>
</dbReference>
<dbReference type="GO" id="GO:0004315">
    <property type="term" value="F:3-oxoacyl-[acyl-carrier-protein] synthase activity"/>
    <property type="evidence" value="ECO:0007669"/>
    <property type="project" value="InterPro"/>
</dbReference>